<protein>
    <submittedName>
        <fullName evidence="2">Uncharacterized protein</fullName>
    </submittedName>
</protein>
<name>A0A9D4CKD8_DREPO</name>
<keyword evidence="1" id="KW-0732">Signal</keyword>
<reference evidence="2" key="2">
    <citation type="submission" date="2020-11" db="EMBL/GenBank/DDBJ databases">
        <authorList>
            <person name="McCartney M.A."/>
            <person name="Auch B."/>
            <person name="Kono T."/>
            <person name="Mallez S."/>
            <person name="Becker A."/>
            <person name="Gohl D.M."/>
            <person name="Silverstein K.A.T."/>
            <person name="Koren S."/>
            <person name="Bechman K.B."/>
            <person name="Herman A."/>
            <person name="Abrahante J.E."/>
            <person name="Garbe J."/>
        </authorList>
    </citation>
    <scope>NUCLEOTIDE SEQUENCE</scope>
    <source>
        <strain evidence="2">Duluth1</strain>
        <tissue evidence="2">Whole animal</tissue>
    </source>
</reference>
<proteinExistence type="predicted"/>
<comment type="caution">
    <text evidence="2">The sequence shown here is derived from an EMBL/GenBank/DDBJ whole genome shotgun (WGS) entry which is preliminary data.</text>
</comment>
<dbReference type="Proteomes" id="UP000828390">
    <property type="component" value="Unassembled WGS sequence"/>
</dbReference>
<sequence length="68" mass="8113">MSSYPSMNEQFFLDLLLELLWCDVLLPVYCVDHFQQASLYQPCHYLYHVPLRQSANMSDSVFLYTKFI</sequence>
<accession>A0A9D4CKD8</accession>
<keyword evidence="3" id="KW-1185">Reference proteome</keyword>
<dbReference type="EMBL" id="JAIWYP010000012">
    <property type="protein sequence ID" value="KAH3726964.1"/>
    <property type="molecule type" value="Genomic_DNA"/>
</dbReference>
<evidence type="ECO:0000313" key="3">
    <source>
        <dbReference type="Proteomes" id="UP000828390"/>
    </source>
</evidence>
<gene>
    <name evidence="2" type="ORF">DPMN_052845</name>
</gene>
<evidence type="ECO:0000313" key="2">
    <source>
        <dbReference type="EMBL" id="KAH3726964.1"/>
    </source>
</evidence>
<feature type="signal peptide" evidence="1">
    <location>
        <begin position="1"/>
        <end position="30"/>
    </location>
</feature>
<dbReference type="AlphaFoldDB" id="A0A9D4CKD8"/>
<evidence type="ECO:0000256" key="1">
    <source>
        <dbReference type="SAM" id="SignalP"/>
    </source>
</evidence>
<feature type="chain" id="PRO_5039285790" evidence="1">
    <location>
        <begin position="31"/>
        <end position="68"/>
    </location>
</feature>
<organism evidence="2 3">
    <name type="scientific">Dreissena polymorpha</name>
    <name type="common">Zebra mussel</name>
    <name type="synonym">Mytilus polymorpha</name>
    <dbReference type="NCBI Taxonomy" id="45954"/>
    <lineage>
        <taxon>Eukaryota</taxon>
        <taxon>Metazoa</taxon>
        <taxon>Spiralia</taxon>
        <taxon>Lophotrochozoa</taxon>
        <taxon>Mollusca</taxon>
        <taxon>Bivalvia</taxon>
        <taxon>Autobranchia</taxon>
        <taxon>Heteroconchia</taxon>
        <taxon>Euheterodonta</taxon>
        <taxon>Imparidentia</taxon>
        <taxon>Neoheterodontei</taxon>
        <taxon>Myida</taxon>
        <taxon>Dreissenoidea</taxon>
        <taxon>Dreissenidae</taxon>
        <taxon>Dreissena</taxon>
    </lineage>
</organism>
<reference evidence="2" key="1">
    <citation type="journal article" date="2019" name="bioRxiv">
        <title>The Genome of the Zebra Mussel, Dreissena polymorpha: A Resource for Invasive Species Research.</title>
        <authorList>
            <person name="McCartney M.A."/>
            <person name="Auch B."/>
            <person name="Kono T."/>
            <person name="Mallez S."/>
            <person name="Zhang Y."/>
            <person name="Obille A."/>
            <person name="Becker A."/>
            <person name="Abrahante J.E."/>
            <person name="Garbe J."/>
            <person name="Badalamenti J.P."/>
            <person name="Herman A."/>
            <person name="Mangelson H."/>
            <person name="Liachko I."/>
            <person name="Sullivan S."/>
            <person name="Sone E.D."/>
            <person name="Koren S."/>
            <person name="Silverstein K.A.T."/>
            <person name="Beckman K.B."/>
            <person name="Gohl D.M."/>
        </authorList>
    </citation>
    <scope>NUCLEOTIDE SEQUENCE</scope>
    <source>
        <strain evidence="2">Duluth1</strain>
        <tissue evidence="2">Whole animal</tissue>
    </source>
</reference>